<sequence>MAPPVLPAPPPAPAARPPGYYVRQRLWQNRPAVFGLVFIALCALVSVLGYWILPDNSPDASHGFVALQKQGPGLTVEFLRRPLPDSALASRPSPNLFRTWWGGRVPHL</sequence>
<protein>
    <recommendedName>
        <fullName evidence="2">Oligopeptide transport permease C-like N-terminal domain-containing protein</fullName>
    </recommendedName>
</protein>
<dbReference type="GO" id="GO:0005886">
    <property type="term" value="C:plasma membrane"/>
    <property type="evidence" value="ECO:0007669"/>
    <property type="project" value="UniProtKB-SubCell"/>
</dbReference>
<dbReference type="Pfam" id="PF12911">
    <property type="entry name" value="OppC_N"/>
    <property type="match status" value="1"/>
</dbReference>
<dbReference type="EMBL" id="MDZA01000201">
    <property type="protein sequence ID" value="OGX90075.1"/>
    <property type="molecule type" value="Genomic_DNA"/>
</dbReference>
<dbReference type="Proteomes" id="UP000177506">
    <property type="component" value="Unassembled WGS sequence"/>
</dbReference>
<keyword evidence="4" id="KW-1185">Reference proteome</keyword>
<keyword evidence="1" id="KW-0472">Membrane</keyword>
<evidence type="ECO:0000256" key="1">
    <source>
        <dbReference type="SAM" id="Phobius"/>
    </source>
</evidence>
<organism evidence="3 4">
    <name type="scientific">Hymenobacter coccineus</name>
    <dbReference type="NCBI Taxonomy" id="1908235"/>
    <lineage>
        <taxon>Bacteria</taxon>
        <taxon>Pseudomonadati</taxon>
        <taxon>Bacteroidota</taxon>
        <taxon>Cytophagia</taxon>
        <taxon>Cytophagales</taxon>
        <taxon>Hymenobacteraceae</taxon>
        <taxon>Hymenobacter</taxon>
    </lineage>
</organism>
<dbReference type="InterPro" id="IPR025966">
    <property type="entry name" value="OppC_N"/>
</dbReference>
<feature type="domain" description="Oligopeptide transport permease C-like N-terminal" evidence="2">
    <location>
        <begin position="21"/>
        <end position="56"/>
    </location>
</feature>
<evidence type="ECO:0000259" key="2">
    <source>
        <dbReference type="Pfam" id="PF12911"/>
    </source>
</evidence>
<dbReference type="AlphaFoldDB" id="A0A1G1TGU1"/>
<keyword evidence="1" id="KW-0812">Transmembrane</keyword>
<gene>
    <name evidence="3" type="ORF">BEN49_23950</name>
</gene>
<feature type="transmembrane region" description="Helical" evidence="1">
    <location>
        <begin position="33"/>
        <end position="53"/>
    </location>
</feature>
<comment type="caution">
    <text evidence="3">The sequence shown here is derived from an EMBL/GenBank/DDBJ whole genome shotgun (WGS) entry which is preliminary data.</text>
</comment>
<name>A0A1G1TGU1_9BACT</name>
<keyword evidence="1" id="KW-1133">Transmembrane helix</keyword>
<proteinExistence type="predicted"/>
<dbReference type="RefSeq" id="WP_070743912.1">
    <property type="nucleotide sequence ID" value="NZ_MDZA01000201.1"/>
</dbReference>
<evidence type="ECO:0000313" key="3">
    <source>
        <dbReference type="EMBL" id="OGX90075.1"/>
    </source>
</evidence>
<accession>A0A1G1TGU1</accession>
<reference evidence="3 4" key="1">
    <citation type="submission" date="2016-08" db="EMBL/GenBank/DDBJ databases">
        <title>Hymenobacter coccineus sp. nov., Hymenobacter lapidarius sp. nov. and Hymenobacter glacialis sp. nov., isolated from Antarctic soil.</title>
        <authorList>
            <person name="Sedlacek I."/>
            <person name="Kralova S."/>
            <person name="Kyrova K."/>
            <person name="Maslanova I."/>
            <person name="Stankova E."/>
            <person name="Vrbovska V."/>
            <person name="Nemec M."/>
            <person name="Bartak M."/>
            <person name="Svec P."/>
            <person name="Busse H.-J."/>
            <person name="Pantucek R."/>
        </authorList>
    </citation>
    <scope>NUCLEOTIDE SEQUENCE [LARGE SCALE GENOMIC DNA]</scope>
    <source>
        <strain evidence="3 4">CCM 8649</strain>
    </source>
</reference>
<evidence type="ECO:0000313" key="4">
    <source>
        <dbReference type="Proteomes" id="UP000177506"/>
    </source>
</evidence>